<reference evidence="12 13" key="1">
    <citation type="submission" date="2014-03" db="EMBL/GenBank/DDBJ databases">
        <title>Genome of Haematobacter massiliensis CCUG 47968.</title>
        <authorList>
            <person name="Wang D."/>
            <person name="Wang G."/>
        </authorList>
    </citation>
    <scope>NUCLEOTIDE SEQUENCE [LARGE SCALE GENOMIC DNA]</scope>
    <source>
        <strain evidence="12 13">CCUG 47968</strain>
    </source>
</reference>
<keyword evidence="10" id="KW-1133">Transmembrane helix</keyword>
<proteinExistence type="predicted"/>
<dbReference type="PANTHER" id="PTHR45436">
    <property type="entry name" value="SENSOR HISTIDINE KINASE YKOH"/>
    <property type="match status" value="1"/>
</dbReference>
<evidence type="ECO:0000256" key="3">
    <source>
        <dbReference type="ARBA" id="ARBA00012438"/>
    </source>
</evidence>
<dbReference type="eggNOG" id="COG2205">
    <property type="taxonomic scope" value="Bacteria"/>
</dbReference>
<dbReference type="PROSITE" id="PS50885">
    <property type="entry name" value="HAMP"/>
    <property type="match status" value="1"/>
</dbReference>
<protein>
    <recommendedName>
        <fullName evidence="3">histidine kinase</fullName>
        <ecNumber evidence="3">2.7.13.3</ecNumber>
    </recommendedName>
</protein>
<keyword evidence="7" id="KW-0547">Nucleotide-binding</keyword>
<dbReference type="SUPFAM" id="SSF47384">
    <property type="entry name" value="Homodimeric domain of signal transducing histidine kinase"/>
    <property type="match status" value="1"/>
</dbReference>
<dbReference type="SMART" id="SM00387">
    <property type="entry name" value="HATPase_c"/>
    <property type="match status" value="1"/>
</dbReference>
<dbReference type="Pfam" id="PF02518">
    <property type="entry name" value="HATPase_c"/>
    <property type="match status" value="1"/>
</dbReference>
<evidence type="ECO:0000313" key="13">
    <source>
        <dbReference type="Proteomes" id="UP000028826"/>
    </source>
</evidence>
<evidence type="ECO:0000256" key="10">
    <source>
        <dbReference type="ARBA" id="ARBA00022989"/>
    </source>
</evidence>
<dbReference type="InterPro" id="IPR050428">
    <property type="entry name" value="TCS_sensor_his_kinase"/>
</dbReference>
<dbReference type="Proteomes" id="UP000028826">
    <property type="component" value="Unassembled WGS sequence"/>
</dbReference>
<dbReference type="InterPro" id="IPR003594">
    <property type="entry name" value="HATPase_dom"/>
</dbReference>
<comment type="subcellular location">
    <subcellularLocation>
        <location evidence="2">Membrane</location>
        <topology evidence="2">Multi-pass membrane protein</topology>
    </subcellularLocation>
</comment>
<organism evidence="12 13">
    <name type="scientific">Haematobacter massiliensis</name>
    <dbReference type="NCBI Taxonomy" id="195105"/>
    <lineage>
        <taxon>Bacteria</taxon>
        <taxon>Pseudomonadati</taxon>
        <taxon>Pseudomonadota</taxon>
        <taxon>Alphaproteobacteria</taxon>
        <taxon>Rhodobacterales</taxon>
        <taxon>Paracoccaceae</taxon>
        <taxon>Haematobacter</taxon>
    </lineage>
</organism>
<evidence type="ECO:0000256" key="5">
    <source>
        <dbReference type="ARBA" id="ARBA00022679"/>
    </source>
</evidence>
<keyword evidence="5" id="KW-0808">Transferase</keyword>
<dbReference type="GO" id="GO:0000155">
    <property type="term" value="F:phosphorelay sensor kinase activity"/>
    <property type="evidence" value="ECO:0007669"/>
    <property type="project" value="InterPro"/>
</dbReference>
<keyword evidence="6" id="KW-0812">Transmembrane</keyword>
<dbReference type="PROSITE" id="PS50109">
    <property type="entry name" value="HIS_KIN"/>
    <property type="match status" value="1"/>
</dbReference>
<evidence type="ECO:0000313" key="12">
    <source>
        <dbReference type="EMBL" id="KFI28439.1"/>
    </source>
</evidence>
<evidence type="ECO:0000256" key="11">
    <source>
        <dbReference type="ARBA" id="ARBA00023012"/>
    </source>
</evidence>
<keyword evidence="4" id="KW-0597">Phosphoprotein</keyword>
<dbReference type="GO" id="GO:0005886">
    <property type="term" value="C:plasma membrane"/>
    <property type="evidence" value="ECO:0007669"/>
    <property type="project" value="TreeGrafter"/>
</dbReference>
<dbReference type="InterPro" id="IPR036890">
    <property type="entry name" value="HATPase_C_sf"/>
</dbReference>
<dbReference type="Gene3D" id="1.10.287.130">
    <property type="match status" value="1"/>
</dbReference>
<dbReference type="GO" id="GO:0005524">
    <property type="term" value="F:ATP binding"/>
    <property type="evidence" value="ECO:0007669"/>
    <property type="project" value="UniProtKB-KW"/>
</dbReference>
<keyword evidence="11" id="KW-0902">Two-component regulatory system</keyword>
<accession>A0A086Y2D9</accession>
<dbReference type="Pfam" id="PF00512">
    <property type="entry name" value="HisKA"/>
    <property type="match status" value="1"/>
</dbReference>
<dbReference type="InterPro" id="IPR003661">
    <property type="entry name" value="HisK_dim/P_dom"/>
</dbReference>
<evidence type="ECO:0000256" key="2">
    <source>
        <dbReference type="ARBA" id="ARBA00004141"/>
    </source>
</evidence>
<dbReference type="RefSeq" id="WP_035712079.1">
    <property type="nucleotide sequence ID" value="NZ_CAMIFG010000048.1"/>
</dbReference>
<evidence type="ECO:0000256" key="1">
    <source>
        <dbReference type="ARBA" id="ARBA00000085"/>
    </source>
</evidence>
<keyword evidence="8" id="KW-0418">Kinase</keyword>
<dbReference type="PANTHER" id="PTHR45436:SF14">
    <property type="entry name" value="SENSOR PROTEIN QSEC"/>
    <property type="match status" value="1"/>
</dbReference>
<gene>
    <name evidence="12" type="ORF">CN97_19105</name>
</gene>
<dbReference type="EC" id="2.7.13.3" evidence="3"/>
<sequence length="410" mass="44537">MTGARKPWSIRRQLSRRVLALVTLAWIVTIVLATLFLNHEINEMLDEEMQSVAQTTLLYLDATPGEAIPRSIGVDPGDGERVLRILRQGDPVPDTPWPALAADGFHRVEGWRVLRESAENAVVEVAHSEAWRREEMFEAASAFLILILPMIAVLLWGLGRILRQGFAPLERLAGEIAARGPGDLTPLADAGLPRELTPLAAGLNQYVARIDDVRQAERQFVANASHELRTPVAAIRARLDLSEDPGARAALPLLDSLTRRVDRLLQLSRSEAGLGLGRGPSDLVRIARLLVREVGQGAQQPIRFDDGDHERMMVPADADALAIVIRNLLENAVEHGTGPVLLRLSAGQLSIGNPVEGGDFHDQPFDKRPGSPGLGLGLAIIDQLCTAMGITVEKRYSNGAALVILRFPAG</sequence>
<comment type="catalytic activity">
    <reaction evidence="1">
        <text>ATP + protein L-histidine = ADP + protein N-phospho-L-histidine.</text>
        <dbReference type="EC" id="2.7.13.3"/>
    </reaction>
</comment>
<dbReference type="Gene3D" id="3.30.565.10">
    <property type="entry name" value="Histidine kinase-like ATPase, C-terminal domain"/>
    <property type="match status" value="1"/>
</dbReference>
<dbReference type="AlphaFoldDB" id="A0A086Y2D9"/>
<name>A0A086Y2D9_9RHOB</name>
<keyword evidence="10" id="KW-0472">Membrane</keyword>
<dbReference type="STRING" id="195105.CN97_19105"/>
<evidence type="ECO:0000256" key="6">
    <source>
        <dbReference type="ARBA" id="ARBA00022692"/>
    </source>
</evidence>
<evidence type="ECO:0000256" key="7">
    <source>
        <dbReference type="ARBA" id="ARBA00022741"/>
    </source>
</evidence>
<dbReference type="SUPFAM" id="SSF55874">
    <property type="entry name" value="ATPase domain of HSP90 chaperone/DNA topoisomerase II/histidine kinase"/>
    <property type="match status" value="1"/>
</dbReference>
<dbReference type="InterPro" id="IPR036097">
    <property type="entry name" value="HisK_dim/P_sf"/>
</dbReference>
<keyword evidence="9" id="KW-0067">ATP-binding</keyword>
<dbReference type="CDD" id="cd00082">
    <property type="entry name" value="HisKA"/>
    <property type="match status" value="1"/>
</dbReference>
<dbReference type="OrthoDB" id="9809766at2"/>
<evidence type="ECO:0000256" key="9">
    <source>
        <dbReference type="ARBA" id="ARBA00022840"/>
    </source>
</evidence>
<comment type="caution">
    <text evidence="12">The sequence shown here is derived from an EMBL/GenBank/DDBJ whole genome shotgun (WGS) entry which is preliminary data.</text>
</comment>
<evidence type="ECO:0000256" key="8">
    <source>
        <dbReference type="ARBA" id="ARBA00022777"/>
    </source>
</evidence>
<keyword evidence="13" id="KW-1185">Reference proteome</keyword>
<dbReference type="InterPro" id="IPR005467">
    <property type="entry name" value="His_kinase_dom"/>
</dbReference>
<dbReference type="SMART" id="SM00388">
    <property type="entry name" value="HisKA"/>
    <property type="match status" value="1"/>
</dbReference>
<dbReference type="InterPro" id="IPR003660">
    <property type="entry name" value="HAMP_dom"/>
</dbReference>
<dbReference type="EMBL" id="JGYG01000008">
    <property type="protein sequence ID" value="KFI28439.1"/>
    <property type="molecule type" value="Genomic_DNA"/>
</dbReference>
<evidence type="ECO:0000256" key="4">
    <source>
        <dbReference type="ARBA" id="ARBA00022553"/>
    </source>
</evidence>